<dbReference type="Proteomes" id="UP000001997">
    <property type="component" value="Unassembled WGS sequence"/>
</dbReference>
<dbReference type="HOGENOM" id="CLU_1627696_0_0_1"/>
<proteinExistence type="predicted"/>
<protein>
    <submittedName>
        <fullName evidence="1">Uncharacterized protein</fullName>
    </submittedName>
</protein>
<dbReference type="GeneID" id="5126196"/>
<evidence type="ECO:0000313" key="1">
    <source>
        <dbReference type="EMBL" id="EDK39195.2"/>
    </source>
</evidence>
<dbReference type="InParanoid" id="A5DJ42"/>
<reference evidence="1 2" key="1">
    <citation type="journal article" date="2009" name="Nature">
        <title>Evolution of pathogenicity and sexual reproduction in eight Candida genomes.</title>
        <authorList>
            <person name="Butler G."/>
            <person name="Rasmussen M.D."/>
            <person name="Lin M.F."/>
            <person name="Santos M.A."/>
            <person name="Sakthikumar S."/>
            <person name="Munro C.A."/>
            <person name="Rheinbay E."/>
            <person name="Grabherr M."/>
            <person name="Forche A."/>
            <person name="Reedy J.L."/>
            <person name="Agrafioti I."/>
            <person name="Arnaud M.B."/>
            <person name="Bates S."/>
            <person name="Brown A.J."/>
            <person name="Brunke S."/>
            <person name="Costanzo M.C."/>
            <person name="Fitzpatrick D.A."/>
            <person name="de Groot P.W."/>
            <person name="Harris D."/>
            <person name="Hoyer L.L."/>
            <person name="Hube B."/>
            <person name="Klis F.M."/>
            <person name="Kodira C."/>
            <person name="Lennard N."/>
            <person name="Logue M.E."/>
            <person name="Martin R."/>
            <person name="Neiman A.M."/>
            <person name="Nikolaou E."/>
            <person name="Quail M.A."/>
            <person name="Quinn J."/>
            <person name="Santos M.C."/>
            <person name="Schmitzberger F.F."/>
            <person name="Sherlock G."/>
            <person name="Shah P."/>
            <person name="Silverstein K.A."/>
            <person name="Skrzypek M.S."/>
            <person name="Soll D."/>
            <person name="Staggs R."/>
            <person name="Stansfield I."/>
            <person name="Stumpf M.P."/>
            <person name="Sudbery P.E."/>
            <person name="Srikantha T."/>
            <person name="Zeng Q."/>
            <person name="Berman J."/>
            <person name="Berriman M."/>
            <person name="Heitman J."/>
            <person name="Gow N.A."/>
            <person name="Lorenz M.C."/>
            <person name="Birren B.W."/>
            <person name="Kellis M."/>
            <person name="Cuomo C.A."/>
        </authorList>
    </citation>
    <scope>NUCLEOTIDE SEQUENCE [LARGE SCALE GENOMIC DNA]</scope>
    <source>
        <strain evidence="2">ATCC 6260 / CBS 566 / DSM 6381 / JCM 1539 / NBRC 10279 / NRRL Y-324</strain>
    </source>
</reference>
<dbReference type="RefSeq" id="XP_001483912.2">
    <property type="nucleotide sequence ID" value="XM_001483862.1"/>
</dbReference>
<evidence type="ECO:0000313" key="2">
    <source>
        <dbReference type="Proteomes" id="UP000001997"/>
    </source>
</evidence>
<gene>
    <name evidence="1" type="ORF">PGUG_03293</name>
</gene>
<name>A5DJ42_PICGU</name>
<keyword evidence="2" id="KW-1185">Reference proteome</keyword>
<accession>A5DJ42</accession>
<sequence length="163" mass="17630">MQFTGVVCVPVKLNSKVVWQTVEVSVLGSLDQHRGRPLVKVVDSALGATIPQHLVFVFSSRKQKRLQLVLEFGEQLSGILGSKVDGHLEQVILDPSNVRYGERSLRDGSSECTQDNSLGVCDVLENSLEDRALGFGHSSSRSYASVDLTAKSSGSLSQATLED</sequence>
<organism evidence="1 2">
    <name type="scientific">Meyerozyma guilliermondii (strain ATCC 6260 / CBS 566 / DSM 6381 / JCM 1539 / NBRC 10279 / NRRL Y-324)</name>
    <name type="common">Yeast</name>
    <name type="synonym">Candida guilliermondii</name>
    <dbReference type="NCBI Taxonomy" id="294746"/>
    <lineage>
        <taxon>Eukaryota</taxon>
        <taxon>Fungi</taxon>
        <taxon>Dikarya</taxon>
        <taxon>Ascomycota</taxon>
        <taxon>Saccharomycotina</taxon>
        <taxon>Pichiomycetes</taxon>
        <taxon>Debaryomycetaceae</taxon>
        <taxon>Meyerozyma</taxon>
    </lineage>
</organism>
<dbReference type="AlphaFoldDB" id="A5DJ42"/>
<dbReference type="EMBL" id="CH408158">
    <property type="protein sequence ID" value="EDK39195.2"/>
    <property type="molecule type" value="Genomic_DNA"/>
</dbReference>
<dbReference type="KEGG" id="pgu:PGUG_03293"/>